<sequence>MDLHTVSTYRYAYSRDDLTLAAGERIVAGGTWFFSEPQVTSSGVVDISRIGWEPFEELPDGGLRIAATATIAQLAELPAEHGWRAHPLLFQCATALLASFKIWNVATVGGNICRSFAAASMVSLAAGLDGRALIWRPDGTDYSLDVADFVTGNGTNTLGEGEVLRAIDIPGYALRGRTGFRKIALAELGRSGVVVTGRRDEDDTVVVGITAATLWPTVLRYNGLPDAERLRSDIWSADGYYTDPLGAADWRRGVSAVLAEQIRDELGRDEPQRDTEGAAAP</sequence>
<dbReference type="Pfam" id="PF00941">
    <property type="entry name" value="FAD_binding_5"/>
    <property type="match status" value="1"/>
</dbReference>
<dbReference type="InterPro" id="IPR016169">
    <property type="entry name" value="FAD-bd_PCMH_sub2"/>
</dbReference>
<dbReference type="PANTHER" id="PTHR42659">
    <property type="entry name" value="XANTHINE DEHYDROGENASE SUBUNIT C-RELATED"/>
    <property type="match status" value="1"/>
</dbReference>
<proteinExistence type="predicted"/>
<evidence type="ECO:0000313" key="2">
    <source>
        <dbReference type="EMBL" id="GAB39257.1"/>
    </source>
</evidence>
<dbReference type="Proteomes" id="UP000005845">
    <property type="component" value="Unassembled WGS sequence"/>
</dbReference>
<dbReference type="SUPFAM" id="SSF56176">
    <property type="entry name" value="FAD-binding/transporter-associated domain-like"/>
    <property type="match status" value="1"/>
</dbReference>
<protein>
    <submittedName>
        <fullName evidence="2">Putative oxidoreductase FAD-binding subunit</fullName>
    </submittedName>
</protein>
<evidence type="ECO:0000313" key="3">
    <source>
        <dbReference type="Proteomes" id="UP000005845"/>
    </source>
</evidence>
<feature type="domain" description="FAD-binding PCMH-type" evidence="1">
    <location>
        <begin position="1"/>
        <end position="174"/>
    </location>
</feature>
<dbReference type="InterPro" id="IPR002346">
    <property type="entry name" value="Mopterin_DH_FAD-bd"/>
</dbReference>
<dbReference type="Gene3D" id="3.30.465.10">
    <property type="match status" value="1"/>
</dbReference>
<dbReference type="EMBL" id="BAFC01000059">
    <property type="protein sequence ID" value="GAB39257.1"/>
    <property type="molecule type" value="Genomic_DNA"/>
</dbReference>
<dbReference type="AlphaFoldDB" id="H5U0J9"/>
<dbReference type="GO" id="GO:0071949">
    <property type="term" value="F:FAD binding"/>
    <property type="evidence" value="ECO:0007669"/>
    <property type="project" value="InterPro"/>
</dbReference>
<keyword evidence="3" id="KW-1185">Reference proteome</keyword>
<dbReference type="PANTHER" id="PTHR42659:SF9">
    <property type="entry name" value="XANTHINE DEHYDROGENASE FAD-BINDING SUBUNIT XDHB-RELATED"/>
    <property type="match status" value="1"/>
</dbReference>
<dbReference type="InterPro" id="IPR051312">
    <property type="entry name" value="Diverse_Substr_Oxidored"/>
</dbReference>
<dbReference type="InterPro" id="IPR016166">
    <property type="entry name" value="FAD-bd_PCMH"/>
</dbReference>
<dbReference type="InterPro" id="IPR036318">
    <property type="entry name" value="FAD-bd_PCMH-like_sf"/>
</dbReference>
<dbReference type="GO" id="GO:0016491">
    <property type="term" value="F:oxidoreductase activity"/>
    <property type="evidence" value="ECO:0007669"/>
    <property type="project" value="InterPro"/>
</dbReference>
<reference evidence="2 3" key="1">
    <citation type="submission" date="2012-02" db="EMBL/GenBank/DDBJ databases">
        <title>Whole genome shotgun sequence of Gordonia sputi NBRC 100414.</title>
        <authorList>
            <person name="Yoshida I."/>
            <person name="Hosoyama A."/>
            <person name="Tsuchikane K."/>
            <person name="Katsumata H."/>
            <person name="Yamazaki S."/>
            <person name="Fujita N."/>
        </authorList>
    </citation>
    <scope>NUCLEOTIDE SEQUENCE [LARGE SCALE GENOMIC DNA]</scope>
    <source>
        <strain evidence="2 3">NBRC 100414</strain>
    </source>
</reference>
<gene>
    <name evidence="2" type="ORF">GOSPT_059_01190</name>
</gene>
<dbReference type="PROSITE" id="PS51387">
    <property type="entry name" value="FAD_PCMH"/>
    <property type="match status" value="1"/>
</dbReference>
<accession>H5U0J9</accession>
<dbReference type="eggNOG" id="COG1319">
    <property type="taxonomic scope" value="Bacteria"/>
</dbReference>
<name>H5U0J9_9ACTN</name>
<comment type="caution">
    <text evidence="2">The sequence shown here is derived from an EMBL/GenBank/DDBJ whole genome shotgun (WGS) entry which is preliminary data.</text>
</comment>
<dbReference type="RefSeq" id="WP_005205839.1">
    <property type="nucleotide sequence ID" value="NZ_BAFC01000059.1"/>
</dbReference>
<evidence type="ECO:0000259" key="1">
    <source>
        <dbReference type="PROSITE" id="PS51387"/>
    </source>
</evidence>
<organism evidence="2 3">
    <name type="scientific">Gordonia sputi NBRC 100414</name>
    <dbReference type="NCBI Taxonomy" id="1089453"/>
    <lineage>
        <taxon>Bacteria</taxon>
        <taxon>Bacillati</taxon>
        <taxon>Actinomycetota</taxon>
        <taxon>Actinomycetes</taxon>
        <taxon>Mycobacteriales</taxon>
        <taxon>Gordoniaceae</taxon>
        <taxon>Gordonia</taxon>
    </lineage>
</organism>